<evidence type="ECO:0000313" key="4">
    <source>
        <dbReference type="Proteomes" id="UP000235703"/>
    </source>
</evidence>
<name>A0A2N6PFB3_9MICO</name>
<gene>
    <name evidence="3" type="ORF">CJ198_11295</name>
</gene>
<evidence type="ECO:0008006" key="5">
    <source>
        <dbReference type="Google" id="ProtNLM"/>
    </source>
</evidence>
<keyword evidence="4" id="KW-1185">Reference proteome</keyword>
<dbReference type="RefSeq" id="WP_102162714.1">
    <property type="nucleotide sequence ID" value="NZ_PNFZ01000007.1"/>
</dbReference>
<feature type="transmembrane region" description="Helical" evidence="2">
    <location>
        <begin position="6"/>
        <end position="27"/>
    </location>
</feature>
<feature type="region of interest" description="Disordered" evidence="1">
    <location>
        <begin position="86"/>
        <end position="136"/>
    </location>
</feature>
<sequence>MSIYIILGVCAVVFFAVVAIFGATGGFNSAMGRDQAQEPPRGLAEGWSADDIGQVRFQLAARGYRTDAVDLVLEQMAQRLREQEAEITRLQGERDQPQAAHHRLGDGYPEILGDPQPGGSDRGIDAPHGTLGDPQP</sequence>
<accession>A0A2N6PFB3</accession>
<dbReference type="InterPro" id="IPR019933">
    <property type="entry name" value="DivIVA_domain"/>
</dbReference>
<dbReference type="AlphaFoldDB" id="A0A2N6PFB3"/>
<dbReference type="EMBL" id="PNFZ01000007">
    <property type="protein sequence ID" value="PMB97365.1"/>
    <property type="molecule type" value="Genomic_DNA"/>
</dbReference>
<proteinExistence type="predicted"/>
<comment type="caution">
    <text evidence="3">The sequence shown here is derived from an EMBL/GenBank/DDBJ whole genome shotgun (WGS) entry which is preliminary data.</text>
</comment>
<evidence type="ECO:0000313" key="3">
    <source>
        <dbReference type="EMBL" id="PMB97365.1"/>
    </source>
</evidence>
<dbReference type="Gene3D" id="6.10.250.660">
    <property type="match status" value="1"/>
</dbReference>
<keyword evidence="2" id="KW-1133">Transmembrane helix</keyword>
<keyword evidence="2" id="KW-0812">Transmembrane</keyword>
<protein>
    <recommendedName>
        <fullName evidence="5">DivIVA domain-containing protein</fullName>
    </recommendedName>
</protein>
<evidence type="ECO:0000256" key="2">
    <source>
        <dbReference type="SAM" id="Phobius"/>
    </source>
</evidence>
<organism evidence="3 4">
    <name type="scientific">Brevibacterium luteolum</name>
    <dbReference type="NCBI Taxonomy" id="199591"/>
    <lineage>
        <taxon>Bacteria</taxon>
        <taxon>Bacillati</taxon>
        <taxon>Actinomycetota</taxon>
        <taxon>Actinomycetes</taxon>
        <taxon>Micrococcales</taxon>
        <taxon>Brevibacteriaceae</taxon>
        <taxon>Brevibacterium</taxon>
    </lineage>
</organism>
<dbReference type="NCBIfam" id="TIGR03544">
    <property type="entry name" value="DivI1A_domain"/>
    <property type="match status" value="1"/>
</dbReference>
<evidence type="ECO:0000256" key="1">
    <source>
        <dbReference type="SAM" id="MobiDB-lite"/>
    </source>
</evidence>
<dbReference type="Proteomes" id="UP000235703">
    <property type="component" value="Unassembled WGS sequence"/>
</dbReference>
<keyword evidence="2" id="KW-0472">Membrane</keyword>
<dbReference type="OrthoDB" id="3404379at2"/>
<feature type="compositionally biased region" description="Basic and acidic residues" evidence="1">
    <location>
        <begin position="86"/>
        <end position="96"/>
    </location>
</feature>
<reference evidence="3 4" key="1">
    <citation type="submission" date="2017-09" db="EMBL/GenBank/DDBJ databases">
        <title>Bacterial strain isolated from the female urinary microbiota.</title>
        <authorList>
            <person name="Thomas-White K."/>
            <person name="Kumar N."/>
            <person name="Forster S."/>
            <person name="Putonti C."/>
            <person name="Lawley T."/>
            <person name="Wolfe A.J."/>
        </authorList>
    </citation>
    <scope>NUCLEOTIDE SEQUENCE [LARGE SCALE GENOMIC DNA]</scope>
    <source>
        <strain evidence="3 4">UMB0680</strain>
    </source>
</reference>